<protein>
    <submittedName>
        <fullName evidence="1">Uncharacterized protein</fullName>
    </submittedName>
</protein>
<sequence>MESVVLHMSGGRDSEPRRAILGAKSCARACAPPGLRFFRSSSLSHCMYSVGSTYLFRCFSRTARCWIL</sequence>
<organism evidence="1 2">
    <name type="scientific">Ectocarpus siliculosus</name>
    <name type="common">Brown alga</name>
    <name type="synonym">Conferva siliculosa</name>
    <dbReference type="NCBI Taxonomy" id="2880"/>
    <lineage>
        <taxon>Eukaryota</taxon>
        <taxon>Sar</taxon>
        <taxon>Stramenopiles</taxon>
        <taxon>Ochrophyta</taxon>
        <taxon>PX clade</taxon>
        <taxon>Phaeophyceae</taxon>
        <taxon>Ectocarpales</taxon>
        <taxon>Ectocarpaceae</taxon>
        <taxon>Ectocarpus</taxon>
    </lineage>
</organism>
<dbReference type="Proteomes" id="UP000002630">
    <property type="component" value="Linkage Group LG06"/>
</dbReference>
<keyword evidence="2" id="KW-1185">Reference proteome</keyword>
<dbReference type="EMBL" id="FN648926">
    <property type="protein sequence ID" value="CBN73882.1"/>
    <property type="molecule type" value="Genomic_DNA"/>
</dbReference>
<evidence type="ECO:0000313" key="1">
    <source>
        <dbReference type="EMBL" id="CBN73882.1"/>
    </source>
</evidence>
<proteinExistence type="predicted"/>
<dbReference type="InParanoid" id="D8LRW5"/>
<gene>
    <name evidence="1" type="ORF">Esi_0007_0215</name>
</gene>
<evidence type="ECO:0000313" key="2">
    <source>
        <dbReference type="Proteomes" id="UP000002630"/>
    </source>
</evidence>
<dbReference type="AlphaFoldDB" id="D8LRW5"/>
<accession>D8LRW5</accession>
<name>D8LRW5_ECTSI</name>
<dbReference type="EMBL" id="FN649731">
    <property type="protein sequence ID" value="CBN73882.1"/>
    <property type="molecule type" value="Genomic_DNA"/>
</dbReference>
<reference evidence="1 2" key="1">
    <citation type="journal article" date="2010" name="Nature">
        <title>The Ectocarpus genome and the independent evolution of multicellularity in brown algae.</title>
        <authorList>
            <person name="Cock J.M."/>
            <person name="Sterck L."/>
            <person name="Rouze P."/>
            <person name="Scornet D."/>
            <person name="Allen A.E."/>
            <person name="Amoutzias G."/>
            <person name="Anthouard V."/>
            <person name="Artiguenave F."/>
            <person name="Aury J.M."/>
            <person name="Badger J.H."/>
            <person name="Beszteri B."/>
            <person name="Billiau K."/>
            <person name="Bonnet E."/>
            <person name="Bothwell J.H."/>
            <person name="Bowler C."/>
            <person name="Boyen C."/>
            <person name="Brownlee C."/>
            <person name="Carrano C.J."/>
            <person name="Charrier B."/>
            <person name="Cho G.Y."/>
            <person name="Coelho S.M."/>
            <person name="Collen J."/>
            <person name="Corre E."/>
            <person name="Da Silva C."/>
            <person name="Delage L."/>
            <person name="Delaroque N."/>
            <person name="Dittami S.M."/>
            <person name="Doulbeau S."/>
            <person name="Elias M."/>
            <person name="Farnham G."/>
            <person name="Gachon C.M."/>
            <person name="Gschloessl B."/>
            <person name="Heesch S."/>
            <person name="Jabbari K."/>
            <person name="Jubin C."/>
            <person name="Kawai H."/>
            <person name="Kimura K."/>
            <person name="Kloareg B."/>
            <person name="Kupper F.C."/>
            <person name="Lang D."/>
            <person name="Le Bail A."/>
            <person name="Leblanc C."/>
            <person name="Lerouge P."/>
            <person name="Lohr M."/>
            <person name="Lopez P.J."/>
            <person name="Martens C."/>
            <person name="Maumus F."/>
            <person name="Michel G."/>
            <person name="Miranda-Saavedra D."/>
            <person name="Morales J."/>
            <person name="Moreau H."/>
            <person name="Motomura T."/>
            <person name="Nagasato C."/>
            <person name="Napoli C.A."/>
            <person name="Nelson D.R."/>
            <person name="Nyvall-Collen P."/>
            <person name="Peters A.F."/>
            <person name="Pommier C."/>
            <person name="Potin P."/>
            <person name="Poulain J."/>
            <person name="Quesneville H."/>
            <person name="Read B."/>
            <person name="Rensing S.A."/>
            <person name="Ritter A."/>
            <person name="Rousvoal S."/>
            <person name="Samanta M."/>
            <person name="Samson G."/>
            <person name="Schroeder D.C."/>
            <person name="Segurens B."/>
            <person name="Strittmatter M."/>
            <person name="Tonon T."/>
            <person name="Tregear J.W."/>
            <person name="Valentin K."/>
            <person name="von Dassow P."/>
            <person name="Yamagishi T."/>
            <person name="Van de Peer Y."/>
            <person name="Wincker P."/>
        </authorList>
    </citation>
    <scope>NUCLEOTIDE SEQUENCE [LARGE SCALE GENOMIC DNA]</scope>
    <source>
        <strain evidence="2">Ec32 / CCAP1310/4</strain>
    </source>
</reference>